<dbReference type="Gene3D" id="3.20.20.70">
    <property type="entry name" value="Aldolase class I"/>
    <property type="match status" value="1"/>
</dbReference>
<gene>
    <name evidence="6" type="ordered locus">Desmu_0800</name>
</gene>
<keyword evidence="7" id="KW-1185">Reference proteome</keyword>
<accession>E8R9C8</accession>
<dbReference type="OrthoDB" id="371936at2157"/>
<keyword evidence="1" id="KW-0949">S-adenosyl-L-methionine</keyword>
<name>E8R9C8_DESM0</name>
<dbReference type="SMART" id="SM00729">
    <property type="entry name" value="Elp3"/>
    <property type="match status" value="1"/>
</dbReference>
<dbReference type="PANTHER" id="PTHR11228">
    <property type="entry name" value="RADICAL SAM DOMAIN PROTEIN"/>
    <property type="match status" value="1"/>
</dbReference>
<dbReference type="SUPFAM" id="SSF102114">
    <property type="entry name" value="Radical SAM enzymes"/>
    <property type="match status" value="1"/>
</dbReference>
<dbReference type="InterPro" id="IPR013785">
    <property type="entry name" value="Aldolase_TIM"/>
</dbReference>
<dbReference type="CDD" id="cd01335">
    <property type="entry name" value="Radical_SAM"/>
    <property type="match status" value="1"/>
</dbReference>
<evidence type="ECO:0000313" key="6">
    <source>
        <dbReference type="EMBL" id="ADV65104.1"/>
    </source>
</evidence>
<dbReference type="Proteomes" id="UP000001068">
    <property type="component" value="Chromosome"/>
</dbReference>
<keyword evidence="4" id="KW-0411">Iron-sulfur</keyword>
<evidence type="ECO:0000256" key="4">
    <source>
        <dbReference type="ARBA" id="ARBA00023014"/>
    </source>
</evidence>
<keyword evidence="3" id="KW-0408">Iron</keyword>
<evidence type="ECO:0000259" key="5">
    <source>
        <dbReference type="PROSITE" id="PS51918"/>
    </source>
</evidence>
<evidence type="ECO:0000256" key="1">
    <source>
        <dbReference type="ARBA" id="ARBA00022691"/>
    </source>
</evidence>
<dbReference type="eggNOG" id="arCOG00951">
    <property type="taxonomic scope" value="Archaea"/>
</dbReference>
<reference evidence="7" key="1">
    <citation type="submission" date="2010-11" db="EMBL/GenBank/DDBJ databases">
        <title>The complete genome of Desulfurococcus mucosus DSM 2162.</title>
        <authorList>
            <consortium name="US DOE Joint Genome Institute (JGI-PGF)"/>
            <person name="Lucas S."/>
            <person name="Copeland A."/>
            <person name="Lapidus A."/>
            <person name="Bruce D."/>
            <person name="Goodwin L."/>
            <person name="Pitluck S."/>
            <person name="Kyrpides N."/>
            <person name="Mavromatis K."/>
            <person name="Pagani I."/>
            <person name="Ivanova N."/>
            <person name="Ovchinnikova G."/>
            <person name="Chertkov O."/>
            <person name="Held B."/>
            <person name="Brettin T."/>
            <person name="Detter J.C."/>
            <person name="Tapia R."/>
            <person name="Han C."/>
            <person name="Land M."/>
            <person name="Hauser L."/>
            <person name="Markowitz V."/>
            <person name="Cheng J.-F."/>
            <person name="Hugenholtz P."/>
            <person name="Woyke T."/>
            <person name="Wu D."/>
            <person name="Wirth R."/>
            <person name="Bilek Y."/>
            <person name="Hader T."/>
            <person name="Klenk H.-P."/>
            <person name="Eisen J.A."/>
        </authorList>
    </citation>
    <scope>NUCLEOTIDE SEQUENCE [LARGE SCALE GENOMIC DNA]</scope>
    <source>
        <strain evidence="7">ATCC 35584 / DSM 2162 / JCM 9187 / O7/1</strain>
    </source>
</reference>
<dbReference type="KEGG" id="dmu:Desmu_0800"/>
<dbReference type="InterPro" id="IPR050377">
    <property type="entry name" value="Radical_SAM_PqqE_MftC-like"/>
</dbReference>
<dbReference type="PANTHER" id="PTHR11228:SF35">
    <property type="entry name" value="MOLYBDENUM COFACTOR BIOSYNTHESIS PROTEIN A-RELATED"/>
    <property type="match status" value="1"/>
</dbReference>
<dbReference type="SFLD" id="SFLDS00029">
    <property type="entry name" value="Radical_SAM"/>
    <property type="match status" value="1"/>
</dbReference>
<dbReference type="EMBL" id="CP002363">
    <property type="protein sequence ID" value="ADV65104.1"/>
    <property type="molecule type" value="Genomic_DNA"/>
</dbReference>
<dbReference type="RefSeq" id="WP_013562326.1">
    <property type="nucleotide sequence ID" value="NC_014961.1"/>
</dbReference>
<evidence type="ECO:0000256" key="3">
    <source>
        <dbReference type="ARBA" id="ARBA00023004"/>
    </source>
</evidence>
<dbReference type="Pfam" id="PF04055">
    <property type="entry name" value="Radical_SAM"/>
    <property type="match status" value="1"/>
</dbReference>
<organism evidence="6 7">
    <name type="scientific">Desulfurococcus mucosus (strain ATCC 35584 / DSM 2162 / JCM 9187 / O7/1)</name>
    <dbReference type="NCBI Taxonomy" id="765177"/>
    <lineage>
        <taxon>Archaea</taxon>
        <taxon>Thermoproteota</taxon>
        <taxon>Thermoprotei</taxon>
        <taxon>Desulfurococcales</taxon>
        <taxon>Desulfurococcaceae</taxon>
        <taxon>Desulfurococcus</taxon>
    </lineage>
</organism>
<dbReference type="PROSITE" id="PS51918">
    <property type="entry name" value="RADICAL_SAM"/>
    <property type="match status" value="1"/>
</dbReference>
<dbReference type="SFLD" id="SFLDG01110">
    <property type="entry name" value="Uncharacterised_Radical_SAM_Su"/>
    <property type="match status" value="1"/>
</dbReference>
<evidence type="ECO:0000313" key="7">
    <source>
        <dbReference type="Proteomes" id="UP000001068"/>
    </source>
</evidence>
<dbReference type="GeneID" id="10153496"/>
<reference evidence="6 7" key="2">
    <citation type="journal article" date="2011" name="Stand. Genomic Sci.">
        <title>Complete genome sequence of Desulfurococcus mucosus type strain (O7/1).</title>
        <authorList>
            <person name="Wirth R."/>
            <person name="Chertkov O."/>
            <person name="Held B."/>
            <person name="Lapidus A."/>
            <person name="Nolan M."/>
            <person name="Lucas S."/>
            <person name="Hammon N."/>
            <person name="Deshpande S."/>
            <person name="Cheng J.F."/>
            <person name="Tapia R."/>
            <person name="Han C."/>
            <person name="Goodwin L."/>
            <person name="Pitluck S."/>
            <person name="Liolios K."/>
            <person name="Ioanna P."/>
            <person name="Ivanova N."/>
            <person name="Mavromatis K."/>
            <person name="Mikhailova N."/>
            <person name="Pati A."/>
            <person name="Chen A."/>
            <person name="Palaniappan K."/>
            <person name="Land M."/>
            <person name="Hauser L."/>
            <person name="Chang Y.J."/>
            <person name="Jeffries C.D."/>
            <person name="Bilek Y."/>
            <person name="Hader T."/>
            <person name="Rohde M."/>
            <person name="Spring S."/>
            <person name="Sikorski J."/>
            <person name="Goker M."/>
            <person name="Woyke T."/>
            <person name="Bristow J."/>
            <person name="Eisen J.A."/>
            <person name="Markowitz V."/>
            <person name="Hugenholtz P."/>
            <person name="Kyrpides N.C."/>
            <person name="Klenk H.P."/>
        </authorList>
    </citation>
    <scope>NUCLEOTIDE SEQUENCE [LARGE SCALE GENOMIC DNA]</scope>
    <source>
        <strain evidence="7">ATCC 35584 / DSM 2162 / JCM 9187 / O7/1</strain>
    </source>
</reference>
<dbReference type="AlphaFoldDB" id="E8R9C8"/>
<protein>
    <submittedName>
        <fullName evidence="6">Radical SAM domain protein</fullName>
    </submittedName>
</protein>
<dbReference type="GO" id="GO:0003824">
    <property type="term" value="F:catalytic activity"/>
    <property type="evidence" value="ECO:0007669"/>
    <property type="project" value="InterPro"/>
</dbReference>
<feature type="domain" description="Radical SAM core" evidence="5">
    <location>
        <begin position="33"/>
        <end position="262"/>
    </location>
</feature>
<dbReference type="HOGENOM" id="CLU_048071_0_0_2"/>
<dbReference type="InterPro" id="IPR007197">
    <property type="entry name" value="rSAM"/>
</dbReference>
<dbReference type="InterPro" id="IPR006638">
    <property type="entry name" value="Elp3/MiaA/NifB-like_rSAM"/>
</dbReference>
<dbReference type="GO" id="GO:0046872">
    <property type="term" value="F:metal ion binding"/>
    <property type="evidence" value="ECO:0007669"/>
    <property type="project" value="UniProtKB-KW"/>
</dbReference>
<dbReference type="GO" id="GO:0051536">
    <property type="term" value="F:iron-sulfur cluster binding"/>
    <property type="evidence" value="ECO:0007669"/>
    <property type="project" value="UniProtKB-KW"/>
</dbReference>
<dbReference type="InterPro" id="IPR058240">
    <property type="entry name" value="rSAM_sf"/>
</dbReference>
<proteinExistence type="predicted"/>
<dbReference type="STRING" id="765177.Desmu_0800"/>
<dbReference type="InterPro" id="IPR040088">
    <property type="entry name" value="MJ0103-like"/>
</dbReference>
<evidence type="ECO:0000256" key="2">
    <source>
        <dbReference type="ARBA" id="ARBA00022723"/>
    </source>
</evidence>
<keyword evidence="2" id="KW-0479">Metal-binding</keyword>
<sequence>MLEPIGSYPDGRVIYRVPEKLPAFGYIAFGVIDRGTNVVQARPTTLCPQRCIFCSVDAGISSSNRWAEYLVEPGLIVKGVEETVNVKSGGVEVLLDSMGDVLTYPWLVELVRELKSIPGVYSVALETHGLLLSTNLIDRLNDAGLDRVNLSIDVTSNEKAYYIYGTRYYDVSRVMRLAEYIVRETDIDLHVTPLWLPGLNDEDVVTIVEWAIRIGAGKRWPPVTVQKYIRHKRGRKPEGLREVSWSEFWEWISRVEEQTGLRLHWTMDEWGMKYTRRVTPPVKKGRRVVAEVLGRGLFKGEYLGMLRDERGYLVTLLPRGRRIKPAERVMAEIISDQDGLLIGRVLENLG</sequence>